<dbReference type="AlphaFoldDB" id="A0A8X6Q144"/>
<organism evidence="1 2">
    <name type="scientific">Nephila pilipes</name>
    <name type="common">Giant wood spider</name>
    <name type="synonym">Nephila maculata</name>
    <dbReference type="NCBI Taxonomy" id="299642"/>
    <lineage>
        <taxon>Eukaryota</taxon>
        <taxon>Metazoa</taxon>
        <taxon>Ecdysozoa</taxon>
        <taxon>Arthropoda</taxon>
        <taxon>Chelicerata</taxon>
        <taxon>Arachnida</taxon>
        <taxon>Araneae</taxon>
        <taxon>Araneomorphae</taxon>
        <taxon>Entelegynae</taxon>
        <taxon>Araneoidea</taxon>
        <taxon>Nephilidae</taxon>
        <taxon>Nephila</taxon>
    </lineage>
</organism>
<dbReference type="EMBL" id="BMAW01076232">
    <property type="protein sequence ID" value="GFU00594.1"/>
    <property type="molecule type" value="Genomic_DNA"/>
</dbReference>
<name>A0A8X6Q144_NEPPI</name>
<comment type="caution">
    <text evidence="1">The sequence shown here is derived from an EMBL/GenBank/DDBJ whole genome shotgun (WGS) entry which is preliminary data.</text>
</comment>
<protein>
    <submittedName>
        <fullName evidence="1">Uncharacterized protein</fullName>
    </submittedName>
</protein>
<dbReference type="Proteomes" id="UP000887013">
    <property type="component" value="Unassembled WGS sequence"/>
</dbReference>
<gene>
    <name evidence="1" type="ORF">NPIL_264351</name>
</gene>
<sequence>MSMDPYPQYMYDLHAKLANPLKSSRESPRDAYSRSLTLQTLLPTWWKKTPHLQFIYENTLRFGKYAVRFHGFRNHINAKITLKLRGSVAWGGSKAFSETLAFSARIRQDGVWGRDIHAPKRVEKASDHLFSISCISRPLTSNVSMETEEGDR</sequence>
<reference evidence="1" key="1">
    <citation type="submission" date="2020-08" db="EMBL/GenBank/DDBJ databases">
        <title>Multicomponent nature underlies the extraordinary mechanical properties of spider dragline silk.</title>
        <authorList>
            <person name="Kono N."/>
            <person name="Nakamura H."/>
            <person name="Mori M."/>
            <person name="Yoshida Y."/>
            <person name="Ohtoshi R."/>
            <person name="Malay A.D."/>
            <person name="Moran D.A.P."/>
            <person name="Tomita M."/>
            <person name="Numata K."/>
            <person name="Arakawa K."/>
        </authorList>
    </citation>
    <scope>NUCLEOTIDE SEQUENCE</scope>
</reference>
<keyword evidence="2" id="KW-1185">Reference proteome</keyword>
<dbReference type="OrthoDB" id="6469767at2759"/>
<accession>A0A8X6Q144</accession>
<proteinExistence type="predicted"/>
<evidence type="ECO:0000313" key="2">
    <source>
        <dbReference type="Proteomes" id="UP000887013"/>
    </source>
</evidence>
<evidence type="ECO:0000313" key="1">
    <source>
        <dbReference type="EMBL" id="GFU00594.1"/>
    </source>
</evidence>